<reference evidence="4" key="1">
    <citation type="journal article" date="2015" name="Genome Announc.">
        <title>Draft genome sequence of the fungus Penicillium brasilianum MG11.</title>
        <authorList>
            <person name="Horn F."/>
            <person name="Linde J."/>
            <person name="Mattern D.J."/>
            <person name="Walther G."/>
            <person name="Guthke R."/>
            <person name="Brakhage A.A."/>
            <person name="Valiante V."/>
        </authorList>
    </citation>
    <scope>NUCLEOTIDE SEQUENCE [LARGE SCALE GENOMIC DNA]</scope>
    <source>
        <strain evidence="4">MG11</strain>
    </source>
</reference>
<dbReference type="InterPro" id="IPR046623">
    <property type="entry name" value="DUF6536"/>
</dbReference>
<keyword evidence="1" id="KW-1133">Transmembrane helix</keyword>
<evidence type="ECO:0000256" key="1">
    <source>
        <dbReference type="SAM" id="Phobius"/>
    </source>
</evidence>
<accession>A0A0F7TLH5</accession>
<feature type="transmembrane region" description="Helical" evidence="1">
    <location>
        <begin position="428"/>
        <end position="452"/>
    </location>
</feature>
<feature type="domain" description="DUF6536" evidence="2">
    <location>
        <begin position="26"/>
        <end position="177"/>
    </location>
</feature>
<protein>
    <recommendedName>
        <fullName evidence="2">DUF6536 domain-containing protein</fullName>
    </recommendedName>
</protein>
<feature type="transmembrane region" description="Helical" evidence="1">
    <location>
        <begin position="140"/>
        <end position="156"/>
    </location>
</feature>
<dbReference type="PANTHER" id="PTHR35395:SF1">
    <property type="entry name" value="DUF6536 DOMAIN-CONTAINING PROTEIN"/>
    <property type="match status" value="1"/>
</dbReference>
<feature type="transmembrane region" description="Helical" evidence="1">
    <location>
        <begin position="671"/>
        <end position="693"/>
    </location>
</feature>
<evidence type="ECO:0000313" key="3">
    <source>
        <dbReference type="EMBL" id="CEJ57618.1"/>
    </source>
</evidence>
<name>A0A0F7TLH5_PENBI</name>
<dbReference type="AlphaFoldDB" id="A0A0F7TLH5"/>
<organism evidence="3 4">
    <name type="scientific">Penicillium brasilianum</name>
    <dbReference type="NCBI Taxonomy" id="104259"/>
    <lineage>
        <taxon>Eukaryota</taxon>
        <taxon>Fungi</taxon>
        <taxon>Dikarya</taxon>
        <taxon>Ascomycota</taxon>
        <taxon>Pezizomycotina</taxon>
        <taxon>Eurotiomycetes</taxon>
        <taxon>Eurotiomycetidae</taxon>
        <taxon>Eurotiales</taxon>
        <taxon>Aspergillaceae</taxon>
        <taxon>Penicillium</taxon>
    </lineage>
</organism>
<evidence type="ECO:0000313" key="4">
    <source>
        <dbReference type="Proteomes" id="UP000042958"/>
    </source>
</evidence>
<feature type="transmembrane region" description="Helical" evidence="1">
    <location>
        <begin position="588"/>
        <end position="609"/>
    </location>
</feature>
<keyword evidence="1" id="KW-0812">Transmembrane</keyword>
<proteinExistence type="predicted"/>
<sequence>MVSNNDTEGGSKAQKSILQRVKSFNGIQLCATVACVALAINTVLAVIAFARGYSQSTHSDFVTVLLYEGKCSKTKNWSTGLHLLINALGTVILGSSNYCAQFLAAPTREDVNRAHARGSWLDIGVHSVRNIRALGIKRKAIWAILMLSTIPIHAFYNSVVLNAESSNGYDIFIAPADYNGSNPLDPTKVAAQCIESHVNGYLAKFNSAVANGDFEVLTTEQCLNKFAVDFLTGEQTVVVLSNNLTWDVQYPIRFTGQGNSPSSYNNDLITADSPILWMCSGDYRTSCRKSSIQSQFPSWQVAETRWEGPKWAITFPTDNGSTTITEKESNHECSPSSPGCEDLNHLQNLAWGDVPPTAQLFQKYLDISNWENKTWAQEVTFQDRGSQCFDSRIEGDMDPAGGSLDIFSGRFTVQGCVSAKTEQHCQLLFVPSFSLVVIICTAIKVACIVSLARQERLRRLLTVGDAISSFLSNPDPLTQGKALTTKAEWTRPRVSMRGTKNHHSYVAVSQQKISGAKRRWWEAGAVEQWLATLVLSFGCLSVAAFLLHWGLQDTRLADMGGTSMSTLWQYGLGSATPYTIIYRVQSSLLGNVLLANLPQLLISLSYYFYNSILTTMIMASEYDSYAVRGRREASIAEILPTFPKKGLRVSSDRRGAQRSFYFLSLPYRYSLPLMLAYTILHWLVSQSIFYVRVVMYNSNMEHESRYDVNACGWSPVAFIFAIIVGGLMILVLLGLALRPFRSFIPLAGSCSMAISAACHPPTEDVDAALNPVIWGEIGELTSSKLQSTSSTLVTPLVRSGNVEEISLESLDGKPGNDVMGHEARHCSFTSFGVSRPEIGQTYT</sequence>
<evidence type="ECO:0000259" key="2">
    <source>
        <dbReference type="Pfam" id="PF20163"/>
    </source>
</evidence>
<dbReference type="EMBL" id="CDHK01000005">
    <property type="protein sequence ID" value="CEJ57618.1"/>
    <property type="molecule type" value="Genomic_DNA"/>
</dbReference>
<feature type="transmembrane region" description="Helical" evidence="1">
    <location>
        <begin position="26"/>
        <end position="50"/>
    </location>
</feature>
<feature type="transmembrane region" description="Helical" evidence="1">
    <location>
        <begin position="529"/>
        <end position="551"/>
    </location>
</feature>
<dbReference type="Pfam" id="PF20163">
    <property type="entry name" value="DUF6536"/>
    <property type="match status" value="1"/>
</dbReference>
<keyword evidence="4" id="KW-1185">Reference proteome</keyword>
<feature type="transmembrane region" description="Helical" evidence="1">
    <location>
        <begin position="713"/>
        <end position="737"/>
    </location>
</feature>
<gene>
    <name evidence="3" type="ORF">PMG11_06306</name>
</gene>
<dbReference type="PANTHER" id="PTHR35395">
    <property type="entry name" value="DUF6536 DOMAIN-CONTAINING PROTEIN"/>
    <property type="match status" value="1"/>
</dbReference>
<dbReference type="STRING" id="104259.A0A0F7TLH5"/>
<dbReference type="Proteomes" id="UP000042958">
    <property type="component" value="Unassembled WGS sequence"/>
</dbReference>
<keyword evidence="1" id="KW-0472">Membrane</keyword>
<dbReference type="OrthoDB" id="5429634at2759"/>